<evidence type="ECO:0008006" key="4">
    <source>
        <dbReference type="Google" id="ProtNLM"/>
    </source>
</evidence>
<accession>A0A2S1LSB7</accession>
<dbReference type="RefSeq" id="WP_108738162.1">
    <property type="nucleotide sequence ID" value="NZ_CP020919.1"/>
</dbReference>
<proteinExistence type="predicted"/>
<feature type="chain" id="PRO_5015608711" description="DUF3575 domain-containing protein" evidence="1">
    <location>
        <begin position="24"/>
        <end position="183"/>
    </location>
</feature>
<feature type="signal peptide" evidence="1">
    <location>
        <begin position="1"/>
        <end position="23"/>
    </location>
</feature>
<evidence type="ECO:0000313" key="2">
    <source>
        <dbReference type="EMBL" id="AWG26653.1"/>
    </source>
</evidence>
<protein>
    <recommendedName>
        <fullName evidence="4">DUF3575 domain-containing protein</fullName>
    </recommendedName>
</protein>
<gene>
    <name evidence="2" type="ORF">FK004_16180</name>
</gene>
<keyword evidence="1" id="KW-0732">Signal</keyword>
<keyword evidence="3" id="KW-1185">Reference proteome</keyword>
<dbReference type="Proteomes" id="UP000244677">
    <property type="component" value="Chromosome"/>
</dbReference>
<dbReference type="OrthoDB" id="1001751at2"/>
<dbReference type="InterPro" id="IPR021958">
    <property type="entry name" value="DUF3575"/>
</dbReference>
<reference evidence="2 3" key="1">
    <citation type="submission" date="2017-04" db="EMBL/GenBank/DDBJ databases">
        <title>Complete genome sequence of Flavobacterium kingsejong AJ004.</title>
        <authorList>
            <person name="Lee P.C."/>
        </authorList>
    </citation>
    <scope>NUCLEOTIDE SEQUENCE [LARGE SCALE GENOMIC DNA]</scope>
    <source>
        <strain evidence="2 3">AJ004</strain>
    </source>
</reference>
<dbReference type="KEGG" id="fki:FK004_16180"/>
<evidence type="ECO:0000256" key="1">
    <source>
        <dbReference type="SAM" id="SignalP"/>
    </source>
</evidence>
<organism evidence="2 3">
    <name type="scientific">Flavobacterium kingsejongi</name>
    <dbReference type="NCBI Taxonomy" id="1678728"/>
    <lineage>
        <taxon>Bacteria</taxon>
        <taxon>Pseudomonadati</taxon>
        <taxon>Bacteroidota</taxon>
        <taxon>Flavobacteriia</taxon>
        <taxon>Flavobacteriales</taxon>
        <taxon>Flavobacteriaceae</taxon>
        <taxon>Flavobacterium</taxon>
    </lineage>
</organism>
<sequence length="183" mass="20861">MQKLLLSLTLFIASLTTYGQTYAKFNTVTAIVGVPNIGVETSIGKKFTFQFDVTASFWKSVNGGPQQFVIAIPELRYHFNENFKGFYVGAHVGGGTFKAQKWNYFNTDMYQKGYNLYYGASIGYQWQINDKIMLDLFAGGGNQQGFYKGYHLSTGERYESVRNYNKSGEWFPYRGGVMLSYKF</sequence>
<name>A0A2S1LSB7_9FLAO</name>
<dbReference type="AlphaFoldDB" id="A0A2S1LSB7"/>
<dbReference type="EMBL" id="CP020919">
    <property type="protein sequence ID" value="AWG26653.1"/>
    <property type="molecule type" value="Genomic_DNA"/>
</dbReference>
<dbReference type="Pfam" id="PF12099">
    <property type="entry name" value="DUF3575"/>
    <property type="match status" value="1"/>
</dbReference>
<evidence type="ECO:0000313" key="3">
    <source>
        <dbReference type="Proteomes" id="UP000244677"/>
    </source>
</evidence>